<dbReference type="EMBL" id="JAYMYQ010000006">
    <property type="protein sequence ID" value="KAK7323794.1"/>
    <property type="molecule type" value="Genomic_DNA"/>
</dbReference>
<protein>
    <submittedName>
        <fullName evidence="1">Uncharacterized protein</fullName>
    </submittedName>
</protein>
<proteinExistence type="predicted"/>
<dbReference type="AlphaFoldDB" id="A0AAN9Q6Z2"/>
<evidence type="ECO:0000313" key="1">
    <source>
        <dbReference type="EMBL" id="KAK7323794.1"/>
    </source>
</evidence>
<sequence>MKPTLRGQVCSRIVNRCMVGKMDSIKATTSMGTAKSETGDCGHKEHTMVREERCINNLPSAIVRVERMVEAEGSEETTEGLVAGSEGRGSAAALIKGGTSEVMQGDFTYEKVKNFGFRIGK</sequence>
<comment type="caution">
    <text evidence="1">The sequence shown here is derived from an EMBL/GenBank/DDBJ whole genome shotgun (WGS) entry which is preliminary data.</text>
</comment>
<evidence type="ECO:0000313" key="2">
    <source>
        <dbReference type="Proteomes" id="UP001367508"/>
    </source>
</evidence>
<dbReference type="Proteomes" id="UP001367508">
    <property type="component" value="Unassembled WGS sequence"/>
</dbReference>
<reference evidence="1 2" key="1">
    <citation type="submission" date="2024-01" db="EMBL/GenBank/DDBJ databases">
        <title>The genomes of 5 underutilized Papilionoideae crops provide insights into root nodulation and disease resistanc.</title>
        <authorList>
            <person name="Jiang F."/>
        </authorList>
    </citation>
    <scope>NUCLEOTIDE SEQUENCE [LARGE SCALE GENOMIC DNA]</scope>
    <source>
        <strain evidence="1">LVBAO_FW01</strain>
        <tissue evidence="1">Leaves</tissue>
    </source>
</reference>
<name>A0AAN9Q6Z2_CANGL</name>
<accession>A0AAN9Q6Z2</accession>
<organism evidence="1 2">
    <name type="scientific">Canavalia gladiata</name>
    <name type="common">Sword bean</name>
    <name type="synonym">Dolichos gladiatus</name>
    <dbReference type="NCBI Taxonomy" id="3824"/>
    <lineage>
        <taxon>Eukaryota</taxon>
        <taxon>Viridiplantae</taxon>
        <taxon>Streptophyta</taxon>
        <taxon>Embryophyta</taxon>
        <taxon>Tracheophyta</taxon>
        <taxon>Spermatophyta</taxon>
        <taxon>Magnoliopsida</taxon>
        <taxon>eudicotyledons</taxon>
        <taxon>Gunneridae</taxon>
        <taxon>Pentapetalae</taxon>
        <taxon>rosids</taxon>
        <taxon>fabids</taxon>
        <taxon>Fabales</taxon>
        <taxon>Fabaceae</taxon>
        <taxon>Papilionoideae</taxon>
        <taxon>50 kb inversion clade</taxon>
        <taxon>NPAAA clade</taxon>
        <taxon>indigoferoid/millettioid clade</taxon>
        <taxon>Phaseoleae</taxon>
        <taxon>Canavalia</taxon>
    </lineage>
</organism>
<keyword evidence="2" id="KW-1185">Reference proteome</keyword>
<gene>
    <name evidence="1" type="ORF">VNO77_27286</name>
</gene>